<evidence type="ECO:0000256" key="1">
    <source>
        <dbReference type="SAM" id="MobiDB-lite"/>
    </source>
</evidence>
<feature type="region of interest" description="Disordered" evidence="1">
    <location>
        <begin position="36"/>
        <end position="323"/>
    </location>
</feature>
<reference evidence="2" key="1">
    <citation type="submission" date="2020-06" db="EMBL/GenBank/DDBJ databases">
        <authorList>
            <person name="Li T."/>
            <person name="Hu X."/>
            <person name="Zhang T."/>
            <person name="Song X."/>
            <person name="Zhang H."/>
            <person name="Dai N."/>
            <person name="Sheng W."/>
            <person name="Hou X."/>
            <person name="Wei L."/>
        </authorList>
    </citation>
    <scope>NUCLEOTIDE SEQUENCE</scope>
    <source>
        <strain evidence="2">KEN1</strain>
        <tissue evidence="2">Leaf</tissue>
    </source>
</reference>
<dbReference type="AlphaFoldDB" id="A0AAW2XKE6"/>
<gene>
    <name evidence="2" type="ORF">Slati_0805400</name>
</gene>
<name>A0AAW2XKE6_9LAMI</name>
<reference evidence="2" key="2">
    <citation type="journal article" date="2024" name="Plant">
        <title>Genomic evolution and insights into agronomic trait innovations of Sesamum species.</title>
        <authorList>
            <person name="Miao H."/>
            <person name="Wang L."/>
            <person name="Qu L."/>
            <person name="Liu H."/>
            <person name="Sun Y."/>
            <person name="Le M."/>
            <person name="Wang Q."/>
            <person name="Wei S."/>
            <person name="Zheng Y."/>
            <person name="Lin W."/>
            <person name="Duan Y."/>
            <person name="Cao H."/>
            <person name="Xiong S."/>
            <person name="Wang X."/>
            <person name="Wei L."/>
            <person name="Li C."/>
            <person name="Ma Q."/>
            <person name="Ju M."/>
            <person name="Zhao R."/>
            <person name="Li G."/>
            <person name="Mu C."/>
            <person name="Tian Q."/>
            <person name="Mei H."/>
            <person name="Zhang T."/>
            <person name="Gao T."/>
            <person name="Zhang H."/>
        </authorList>
    </citation>
    <scope>NUCLEOTIDE SEQUENCE</scope>
    <source>
        <strain evidence="2">KEN1</strain>
    </source>
</reference>
<sequence>MAREGNIASKRTTRNKVRLEKKCSDASDEDYMVTEDEFAESEDESCSSFADDETEESSGEFEEEEEEEEDLVKRKIKKVGRPRGRTGFQGRKNNGIIRPRNKKADYSEEGEDCSEDGIAGTKQKKKSKLSHKKEDDDIGVLYRQEEDNFGDKKLRKKTQVSTNEKYVDGGNAGPRKKAKVSYLEEKKDDDYDDSDEGDDKEFTPDEVDGVEDDEELPVMKKSKVGRLKVQGTQIANRKKRKRSVEALKRTNRKKPKKEQVSKRQNRNHGKELKDENHVVSKKKEVTGKGRGRRKSSVNSDSDFVSSGSSNYEYTMSEEEREQVREANDFCGRLATSIRSSSSLKLIEDEDTVPSQRKGRKGKEKTGCED</sequence>
<feature type="compositionally biased region" description="Basic residues" evidence="1">
    <location>
        <begin position="74"/>
        <end position="84"/>
    </location>
</feature>
<feature type="compositionally biased region" description="Acidic residues" evidence="1">
    <location>
        <begin position="190"/>
        <end position="216"/>
    </location>
</feature>
<proteinExistence type="predicted"/>
<feature type="compositionally biased region" description="Basic and acidic residues" evidence="1">
    <location>
        <begin position="143"/>
        <end position="152"/>
    </location>
</feature>
<feature type="compositionally biased region" description="Acidic residues" evidence="1">
    <location>
        <begin position="36"/>
        <end position="70"/>
    </location>
</feature>
<comment type="caution">
    <text evidence="2">The sequence shown here is derived from an EMBL/GenBank/DDBJ whole genome shotgun (WGS) entry which is preliminary data.</text>
</comment>
<feature type="compositionally biased region" description="Low complexity" evidence="1">
    <location>
        <begin position="296"/>
        <end position="310"/>
    </location>
</feature>
<feature type="region of interest" description="Disordered" evidence="1">
    <location>
        <begin position="340"/>
        <end position="369"/>
    </location>
</feature>
<feature type="compositionally biased region" description="Basic residues" evidence="1">
    <location>
        <begin position="122"/>
        <end position="131"/>
    </location>
</feature>
<dbReference type="PANTHER" id="PTHR47177:SF3">
    <property type="entry name" value="F18C1.6 PROTEIN"/>
    <property type="match status" value="1"/>
</dbReference>
<organism evidence="2">
    <name type="scientific">Sesamum latifolium</name>
    <dbReference type="NCBI Taxonomy" id="2727402"/>
    <lineage>
        <taxon>Eukaryota</taxon>
        <taxon>Viridiplantae</taxon>
        <taxon>Streptophyta</taxon>
        <taxon>Embryophyta</taxon>
        <taxon>Tracheophyta</taxon>
        <taxon>Spermatophyta</taxon>
        <taxon>Magnoliopsida</taxon>
        <taxon>eudicotyledons</taxon>
        <taxon>Gunneridae</taxon>
        <taxon>Pentapetalae</taxon>
        <taxon>asterids</taxon>
        <taxon>lamiids</taxon>
        <taxon>Lamiales</taxon>
        <taxon>Pedaliaceae</taxon>
        <taxon>Sesamum</taxon>
    </lineage>
</organism>
<dbReference type="PANTHER" id="PTHR47177">
    <property type="entry name" value="F18C1.6 PROTEIN"/>
    <property type="match status" value="1"/>
</dbReference>
<protein>
    <submittedName>
        <fullName evidence="2">Uncharacterized protein</fullName>
    </submittedName>
</protein>
<evidence type="ECO:0000313" key="2">
    <source>
        <dbReference type="EMBL" id="KAL0454662.1"/>
    </source>
</evidence>
<dbReference type="EMBL" id="JACGWN010000003">
    <property type="protein sequence ID" value="KAL0454662.1"/>
    <property type="molecule type" value="Genomic_DNA"/>
</dbReference>
<accession>A0AAW2XKE6</accession>
<feature type="compositionally biased region" description="Basic and acidic residues" evidence="1">
    <location>
        <begin position="268"/>
        <end position="287"/>
    </location>
</feature>